<dbReference type="CDD" id="cd04081">
    <property type="entry name" value="CBM35_galactosidase-like"/>
    <property type="match status" value="1"/>
</dbReference>
<keyword evidence="18" id="KW-1185">Reference proteome</keyword>
<feature type="domain" description="Beta-mannosidase-like galactose-binding" evidence="16">
    <location>
        <begin position="574"/>
        <end position="748"/>
    </location>
</feature>
<dbReference type="GeneID" id="25846500"/>
<dbReference type="InterPro" id="IPR013780">
    <property type="entry name" value="Glyco_hydro_b"/>
</dbReference>
<feature type="chain" id="PRO_5004123684" description="Alpha-galactosidase" evidence="12">
    <location>
        <begin position="20"/>
        <end position="1437"/>
    </location>
</feature>
<keyword evidence="11" id="KW-1015">Disulfide bond</keyword>
<dbReference type="InterPro" id="IPR006102">
    <property type="entry name" value="Ig-like_GH2"/>
</dbReference>
<dbReference type="GO" id="GO:0004557">
    <property type="term" value="F:alpha-galactosidase activity"/>
    <property type="evidence" value="ECO:0007669"/>
    <property type="project" value="UniProtKB-EC"/>
</dbReference>
<feature type="domain" description="Glycoside hydrolase family 2 immunoglobulin-like beta-sandwich" evidence="13">
    <location>
        <begin position="760"/>
        <end position="870"/>
    </location>
</feature>
<dbReference type="InterPro" id="IPR054593">
    <property type="entry name" value="Beta-mannosidase-like_N2"/>
</dbReference>
<evidence type="ECO:0000259" key="15">
    <source>
        <dbReference type="Pfam" id="PF17801"/>
    </source>
</evidence>
<dbReference type="GO" id="GO:0004567">
    <property type="term" value="F:beta-mannosidase activity"/>
    <property type="evidence" value="ECO:0007669"/>
    <property type="project" value="UniProtKB-EC"/>
</dbReference>
<dbReference type="CDD" id="cd14792">
    <property type="entry name" value="GH27"/>
    <property type="match status" value="1"/>
</dbReference>
<evidence type="ECO:0000256" key="4">
    <source>
        <dbReference type="ARBA" id="ARBA00009743"/>
    </source>
</evidence>
<evidence type="ECO:0000256" key="6">
    <source>
        <dbReference type="ARBA" id="ARBA00022801"/>
    </source>
</evidence>
<dbReference type="Pfam" id="PF17801">
    <property type="entry name" value="Melibiase_C"/>
    <property type="match status" value="1"/>
</dbReference>
<evidence type="ECO:0000259" key="14">
    <source>
        <dbReference type="Pfam" id="PF17786"/>
    </source>
</evidence>
<evidence type="ECO:0000313" key="17">
    <source>
        <dbReference type="EMBL" id="ENI05568.1"/>
    </source>
</evidence>
<dbReference type="Pfam" id="PF22666">
    <property type="entry name" value="Glyco_hydro_2_N2"/>
    <property type="match status" value="1"/>
</dbReference>
<dbReference type="GO" id="GO:0000272">
    <property type="term" value="P:polysaccharide catabolic process"/>
    <property type="evidence" value="ECO:0007669"/>
    <property type="project" value="UniProtKB-KW"/>
</dbReference>
<keyword evidence="6 11" id="KW-0378">Hydrolase</keyword>
<comment type="pathway">
    <text evidence="3">Glycan metabolism; N-glycan degradation.</text>
</comment>
<evidence type="ECO:0000259" key="16">
    <source>
        <dbReference type="Pfam" id="PF22666"/>
    </source>
</evidence>
<dbReference type="SUPFAM" id="SSF49785">
    <property type="entry name" value="Galactose-binding domain-like"/>
    <property type="match status" value="1"/>
</dbReference>
<dbReference type="Gene3D" id="3.20.20.70">
    <property type="entry name" value="Aldolase class I"/>
    <property type="match status" value="1"/>
</dbReference>
<feature type="signal peptide" evidence="12">
    <location>
        <begin position="1"/>
        <end position="19"/>
    </location>
</feature>
<name>N4XAP1_COCH4</name>
<dbReference type="HOGENOM" id="CLU_252080_0_0_1"/>
<dbReference type="SUPFAM" id="SSF49303">
    <property type="entry name" value="beta-Galactosidase/glucuronidase domain"/>
    <property type="match status" value="2"/>
</dbReference>
<dbReference type="OrthoDB" id="2866996at2759"/>
<dbReference type="InterPro" id="IPR017853">
    <property type="entry name" value="GH"/>
</dbReference>
<dbReference type="InterPro" id="IPR008979">
    <property type="entry name" value="Galactose-bd-like_sf"/>
</dbReference>
<accession>N4XAP1</accession>
<dbReference type="InterPro" id="IPR002241">
    <property type="entry name" value="Glyco_hydro_27"/>
</dbReference>
<dbReference type="Gene3D" id="3.20.20.80">
    <property type="entry name" value="Glycosidases"/>
    <property type="match status" value="1"/>
</dbReference>
<dbReference type="Pfam" id="PF00703">
    <property type="entry name" value="Glyco_hydro_2"/>
    <property type="match status" value="1"/>
</dbReference>
<dbReference type="InterPro" id="IPR041233">
    <property type="entry name" value="Melibiase_C"/>
</dbReference>
<dbReference type="InterPro" id="IPR013785">
    <property type="entry name" value="Aldolase_TIM"/>
</dbReference>
<evidence type="ECO:0000256" key="5">
    <source>
        <dbReference type="ARBA" id="ARBA00022729"/>
    </source>
</evidence>
<dbReference type="Gene3D" id="2.60.40.10">
    <property type="entry name" value="Immunoglobulins"/>
    <property type="match status" value="1"/>
</dbReference>
<dbReference type="Gene3D" id="2.60.40.1180">
    <property type="entry name" value="Golgi alpha-mannosidase II"/>
    <property type="match status" value="1"/>
</dbReference>
<dbReference type="Pfam" id="PF17786">
    <property type="entry name" value="Mannosidase_ig"/>
    <property type="match status" value="1"/>
</dbReference>
<dbReference type="InterPro" id="IPR050887">
    <property type="entry name" value="Beta-mannosidase_GH2"/>
</dbReference>
<dbReference type="FunFam" id="2.60.120.260:FF:000118">
    <property type="entry name" value="Beta-mannosidase B"/>
    <property type="match status" value="1"/>
</dbReference>
<evidence type="ECO:0000256" key="7">
    <source>
        <dbReference type="ARBA" id="ARBA00023277"/>
    </source>
</evidence>
<dbReference type="Proteomes" id="UP000012338">
    <property type="component" value="Unassembled WGS sequence"/>
</dbReference>
<proteinExistence type="inferred from homology"/>
<feature type="domain" description="Alpha galactosidase C-terminal" evidence="15">
    <location>
        <begin position="320"/>
        <end position="392"/>
    </location>
</feature>
<evidence type="ECO:0000259" key="13">
    <source>
        <dbReference type="Pfam" id="PF00703"/>
    </source>
</evidence>
<comment type="similarity">
    <text evidence="4 11">Belongs to the glycosyl hydrolase 27 family.</text>
</comment>
<dbReference type="PANTHER" id="PTHR43730">
    <property type="entry name" value="BETA-MANNOSIDASE"/>
    <property type="match status" value="1"/>
</dbReference>
<dbReference type="InterPro" id="IPR041447">
    <property type="entry name" value="Mannosidase_ig"/>
</dbReference>
<sequence length="1437" mass="161665">MTATSLLFAASLLTHRVAAKLARSPTPPMGWNSYNTWNCLPDEEKIHESARGLVDLGFQSVGYNFVTVDCGWNSKDRDYNGKLQWNKTLFPSGGKALGDFLHDLGLDFGLYSGAGYLQCGSEALPASLGFEQLDAESFAEWGGDSLKYDNCYSTSNTTMVDSSSAEAQSPARFQHMAAELDAVNRDIQYYVCQWGIGTNVGDWAADIGTTWRMSNDIYNAWRSIWRITNQIVPYFRHTTTGAFADMDMLIVGLKALSEEEERFHFGMWAINKSPLIMGAALDPKRLGQSSIDIMTNKEVIAINQDPLVKPAKLIQRNTESEWDVWLGELSGSKQVLGVANWRNDSQTVELNLASLGIASANARDVWAAKDLGAVSGSQTLDLAGHELRLWVLSDVEAAAPLRSSAYHSAADASLSGPAQVVSCAEGACLPTGSKVGYIDRSAGVTFSNVSAVSAGKKLLSVDFVNYEYAFTTAWDWGDNARNMTVAVNGKKAKRWAFPLSGGNWQESFGLNIEVDGFTEGNANTVEFRGYGDRFAPDLLWGTPHPGNWWCHCGSKATEHLPSVMNTKLHPSLCWVVKQGDHSSTSPFLPAHDAPTEIHRDLLKNGKIKDPFIDLNELSVRWVGDETWTYRTTFAAPQRYGKAGVTSKLQFEGLDTFASVYLNDIFILQSDNMFEVHWVDVTGKLKDLDNALEIVFHSARKRGLELVKEHKDHRYIVHQTEISRGPVRKAQYHWGWDWGPILMTCGIWKPISLETWTSELSNLDIHYDLSHDLDSASIIARVEWEGPVNSLTFTITKKGSSIIEWSDTINLRSGDRCGTASASGIMKDIELWWPRGYGDQNMYTVQAEAYAQSETSESQRVHSVSKDFGFRRAELVQEPDKDGQSFYFRVNGIDIFCGGSCWIPADSFLTRLTPSDYHAWVKLAADGNQTMLRVWGGGIYEAHALYSAADELGVLVWQDFMFACANYPAHREYLKSVEAEARQNVQQLRRHPSIVVWAGNNEDYQIVERYGLDYDPDNKDPESWLQTNFPARYIYEHLLPKIVSQESPNTPYHPSSPFGNGRSTVLKVDPTIGDVHQWNVWHGTMEPYQRLPELGGRFVSEFGMEAYPHISTIEKWVTRPEDRYPGSMAMDFRNKAIGHERRLISYVAENFRVRYDLKRFAHLTQVMQADAMSWAYKSWRRDWGSRGNRKCGGVLVWQLNDCWPTMSWAVVDYDRVPKPAYYAIKRAMQPVAIGVQRKVKSWTTRPADDLWQRDTGHIDMRKLRQEVEYEVWIANGTVKEVDGNVRIRYVSVKTGAKVGQELKRDVHIAANGTTEVIKIHIMGVDISKHPDDFDFTTTDPFVIEATLHIDGQCVAKDISWPEPIKYLSFEDRGIKVEYSKDLTVAFVSSSKPVKGFVFNERKGVRLSDNGFDVIPGETHEVQVDGVAANELEWSYIEM</sequence>
<evidence type="ECO:0000313" key="18">
    <source>
        <dbReference type="Proteomes" id="UP000012338"/>
    </source>
</evidence>
<evidence type="ECO:0000256" key="9">
    <source>
        <dbReference type="ARBA" id="ARBA00023326"/>
    </source>
</evidence>
<reference evidence="17 18" key="1">
    <citation type="journal article" date="2012" name="PLoS Pathog.">
        <title>Diverse lifestyles and strategies of plant pathogenesis encoded in the genomes of eighteen Dothideomycetes fungi.</title>
        <authorList>
            <person name="Ohm R.A."/>
            <person name="Feau N."/>
            <person name="Henrissat B."/>
            <person name="Schoch C.L."/>
            <person name="Horwitz B.A."/>
            <person name="Barry K.W."/>
            <person name="Condon B.J."/>
            <person name="Copeland A.C."/>
            <person name="Dhillon B."/>
            <person name="Glaser F."/>
            <person name="Hesse C.N."/>
            <person name="Kosti I."/>
            <person name="LaButti K."/>
            <person name="Lindquist E.A."/>
            <person name="Lucas S."/>
            <person name="Salamov A.A."/>
            <person name="Bradshaw R.E."/>
            <person name="Ciuffetti L."/>
            <person name="Hamelin R.C."/>
            <person name="Kema G.H.J."/>
            <person name="Lawrence C."/>
            <person name="Scott J.A."/>
            <person name="Spatafora J.W."/>
            <person name="Turgeon B.G."/>
            <person name="de Wit P.J.G.M."/>
            <person name="Zhong S."/>
            <person name="Goodwin S.B."/>
            <person name="Grigoriev I.V."/>
        </authorList>
    </citation>
    <scope>NUCLEOTIDE SEQUENCE [LARGE SCALE GENOMIC DNA]</scope>
    <source>
        <strain evidence="18">C4 / ATCC 48331 / race T</strain>
    </source>
</reference>
<dbReference type="FunFam" id="3.20.20.70:FF:000197">
    <property type="entry name" value="Alpha-galactosidase"/>
    <property type="match status" value="1"/>
</dbReference>
<reference evidence="18" key="2">
    <citation type="journal article" date="2013" name="PLoS Genet.">
        <title>Comparative genome structure, secondary metabolite, and effector coding capacity across Cochliobolus pathogens.</title>
        <authorList>
            <person name="Condon B.J."/>
            <person name="Leng Y."/>
            <person name="Wu D."/>
            <person name="Bushley K.E."/>
            <person name="Ohm R.A."/>
            <person name="Otillar R."/>
            <person name="Martin J."/>
            <person name="Schackwitz W."/>
            <person name="Grimwood J."/>
            <person name="MohdZainudin N."/>
            <person name="Xue C."/>
            <person name="Wang R."/>
            <person name="Manning V.A."/>
            <person name="Dhillon B."/>
            <person name="Tu Z.J."/>
            <person name="Steffenson B.J."/>
            <person name="Salamov A."/>
            <person name="Sun H."/>
            <person name="Lowry S."/>
            <person name="LaButti K."/>
            <person name="Han J."/>
            <person name="Copeland A."/>
            <person name="Lindquist E."/>
            <person name="Barry K."/>
            <person name="Schmutz J."/>
            <person name="Baker S.E."/>
            <person name="Ciuffetti L.M."/>
            <person name="Grigoriev I.V."/>
            <person name="Zhong S."/>
            <person name="Turgeon B.G."/>
        </authorList>
    </citation>
    <scope>NUCLEOTIDE SEQUENCE [LARGE SCALE GENOMIC DNA]</scope>
    <source>
        <strain evidence="18">C4 / ATCC 48331 / race T</strain>
    </source>
</reference>
<dbReference type="PRINTS" id="PR00740">
    <property type="entry name" value="GLHYDRLASE27"/>
</dbReference>
<organism evidence="17 18">
    <name type="scientific">Cochliobolus heterostrophus (strain C4 / ATCC 48331 / race T)</name>
    <name type="common">Southern corn leaf blight fungus</name>
    <name type="synonym">Bipolaris maydis</name>
    <dbReference type="NCBI Taxonomy" id="665024"/>
    <lineage>
        <taxon>Eukaryota</taxon>
        <taxon>Fungi</taxon>
        <taxon>Dikarya</taxon>
        <taxon>Ascomycota</taxon>
        <taxon>Pezizomycotina</taxon>
        <taxon>Dothideomycetes</taxon>
        <taxon>Pleosporomycetidae</taxon>
        <taxon>Pleosporales</taxon>
        <taxon>Pleosporineae</taxon>
        <taxon>Pleosporaceae</taxon>
        <taxon>Bipolaris</taxon>
    </lineage>
</organism>
<evidence type="ECO:0000256" key="2">
    <source>
        <dbReference type="ARBA" id="ARBA00001255"/>
    </source>
</evidence>
<comment type="catalytic activity">
    <reaction evidence="2 11">
        <text>Hydrolysis of terminal, non-reducing alpha-D-galactose residues in alpha-D-galactosides, including galactose oligosaccharides, galactomannans and galactolipids.</text>
        <dbReference type="EC" id="3.2.1.22"/>
    </reaction>
</comment>
<dbReference type="FunFam" id="3.20.20.80:FF:000050">
    <property type="entry name" value="Beta-mannosidase B"/>
    <property type="match status" value="1"/>
</dbReference>
<dbReference type="SUPFAM" id="SSF51011">
    <property type="entry name" value="Glycosyl hydrolase domain"/>
    <property type="match status" value="1"/>
</dbReference>
<dbReference type="Pfam" id="PF16499">
    <property type="entry name" value="Melibiase_2"/>
    <property type="match status" value="1"/>
</dbReference>
<evidence type="ECO:0000256" key="11">
    <source>
        <dbReference type="RuleBase" id="RU361168"/>
    </source>
</evidence>
<keyword evidence="7" id="KW-0119">Carbohydrate metabolism</keyword>
<keyword evidence="8 11" id="KW-0326">Glycosidase</keyword>
<dbReference type="InterPro" id="IPR013783">
    <property type="entry name" value="Ig-like_fold"/>
</dbReference>
<dbReference type="EMBL" id="KB733454">
    <property type="protein sequence ID" value="ENI05568.1"/>
    <property type="molecule type" value="Genomic_DNA"/>
</dbReference>
<protein>
    <recommendedName>
        <fullName evidence="11">Alpha-galactosidase</fullName>
        <ecNumber evidence="11">3.2.1.22</ecNumber>
    </recommendedName>
    <alternativeName>
        <fullName evidence="11">Melibiase</fullName>
    </alternativeName>
</protein>
<dbReference type="InterPro" id="IPR036156">
    <property type="entry name" value="Beta-gal/glucu_dom_sf"/>
</dbReference>
<evidence type="ECO:0000256" key="1">
    <source>
        <dbReference type="ARBA" id="ARBA00000829"/>
    </source>
</evidence>
<dbReference type="RefSeq" id="XP_014079477.1">
    <property type="nucleotide sequence ID" value="XM_014224002.1"/>
</dbReference>
<feature type="domain" description="Mannosidase Ig/CBM-like" evidence="14">
    <location>
        <begin position="1267"/>
        <end position="1365"/>
    </location>
</feature>
<evidence type="ECO:0000256" key="10">
    <source>
        <dbReference type="ARBA" id="ARBA00038429"/>
    </source>
</evidence>
<dbReference type="SUPFAM" id="SSF51445">
    <property type="entry name" value="(Trans)glycosidases"/>
    <property type="match status" value="2"/>
</dbReference>
<evidence type="ECO:0000256" key="3">
    <source>
        <dbReference type="ARBA" id="ARBA00004740"/>
    </source>
</evidence>
<dbReference type="GO" id="GO:0006516">
    <property type="term" value="P:glycoprotein catabolic process"/>
    <property type="evidence" value="ECO:0007669"/>
    <property type="project" value="TreeGrafter"/>
</dbReference>
<comment type="similarity">
    <text evidence="10">Belongs to the glycosyl hydrolase 2 family. Beta-mannosidase B subfamily.</text>
</comment>
<dbReference type="PANTHER" id="PTHR43730:SF1">
    <property type="entry name" value="BETA-MANNOSIDASE"/>
    <property type="match status" value="1"/>
</dbReference>
<comment type="catalytic activity">
    <reaction evidence="1">
        <text>Hydrolysis of terminal, non-reducing beta-D-mannose residues in beta-D-mannosides.</text>
        <dbReference type="EC" id="3.2.1.25"/>
    </reaction>
</comment>
<evidence type="ECO:0000256" key="12">
    <source>
        <dbReference type="SAM" id="SignalP"/>
    </source>
</evidence>
<keyword evidence="9" id="KW-0624">Polysaccharide degradation</keyword>
<gene>
    <name evidence="17" type="ORF">COCC4DRAFT_60620</name>
</gene>
<dbReference type="EC" id="3.2.1.22" evidence="11"/>
<evidence type="ECO:0000256" key="8">
    <source>
        <dbReference type="ARBA" id="ARBA00023295"/>
    </source>
</evidence>
<keyword evidence="5 12" id="KW-0732">Signal</keyword>
<dbReference type="Gene3D" id="2.60.120.260">
    <property type="entry name" value="Galactose-binding domain-like"/>
    <property type="match status" value="2"/>
</dbReference>